<dbReference type="AlphaFoldDB" id="K0PYJ8"/>
<gene>
    <name evidence="2" type="ORF">BN77_3822</name>
</gene>
<feature type="region of interest" description="Disordered" evidence="1">
    <location>
        <begin position="64"/>
        <end position="90"/>
    </location>
</feature>
<evidence type="ECO:0000313" key="3">
    <source>
        <dbReference type="Proteomes" id="UP000009319"/>
    </source>
</evidence>
<keyword evidence="3" id="KW-1185">Reference proteome</keyword>
<evidence type="ECO:0000256" key="1">
    <source>
        <dbReference type="SAM" id="MobiDB-lite"/>
    </source>
</evidence>
<dbReference type="Proteomes" id="UP000009319">
    <property type="component" value="Unassembled WGS sequence"/>
</dbReference>
<dbReference type="RefSeq" id="WP_007534407.1">
    <property type="nucleotide sequence ID" value="NZ_HF536772.1"/>
</dbReference>
<dbReference type="HOGENOM" id="CLU_2071219_0_0_5"/>
<reference evidence="2 3" key="1">
    <citation type="journal article" date="2013" name="Genome Announc.">
        <title>Draft Genome Sequence of Rhizobium mesoamericanum STM3625, a Nitrogen-Fixing Symbiont of Mimosa pudica Isolated in French Guiana (South America).</title>
        <authorList>
            <person name="Moulin L."/>
            <person name="Mornico D."/>
            <person name="Melkonian R."/>
            <person name="Klonowska A."/>
        </authorList>
    </citation>
    <scope>NUCLEOTIDE SEQUENCE [LARGE SCALE GENOMIC DNA]</scope>
    <source>
        <strain evidence="2 3">STM3625</strain>
    </source>
</reference>
<name>K0PYJ8_9HYPH</name>
<dbReference type="EMBL" id="CANI01000027">
    <property type="protein sequence ID" value="CCM76785.1"/>
    <property type="molecule type" value="Genomic_DNA"/>
</dbReference>
<evidence type="ECO:0000313" key="2">
    <source>
        <dbReference type="EMBL" id="CCM76785.1"/>
    </source>
</evidence>
<comment type="caution">
    <text evidence="2">The sequence shown here is derived from an EMBL/GenBank/DDBJ whole genome shotgun (WGS) entry which is preliminary data.</text>
</comment>
<proteinExistence type="predicted"/>
<protein>
    <submittedName>
        <fullName evidence="2">Uncharacterized protein</fullName>
    </submittedName>
</protein>
<accession>K0PYJ8</accession>
<sequence length="118" mass="12789">MSLLLVQGGGNGNSQSVNPLIAGLFENLPPGTAQTSEDAVGWLQAAAANLRIVYKIQGNIRSKPRRRVRVASSPEIRLSSAGKRQNADTPHDVSALCHHRKVFLFETRSVIHFGLFGD</sequence>
<organism evidence="2 3">
    <name type="scientific">Rhizobium mesoamericanum STM3625</name>
    <dbReference type="NCBI Taxonomy" id="1211777"/>
    <lineage>
        <taxon>Bacteria</taxon>
        <taxon>Pseudomonadati</taxon>
        <taxon>Pseudomonadota</taxon>
        <taxon>Alphaproteobacteria</taxon>
        <taxon>Hyphomicrobiales</taxon>
        <taxon>Rhizobiaceae</taxon>
        <taxon>Rhizobium/Agrobacterium group</taxon>
        <taxon>Rhizobium</taxon>
    </lineage>
</organism>